<evidence type="ECO:0000313" key="2">
    <source>
        <dbReference type="EMBL" id="EFC44805.1"/>
    </source>
</evidence>
<protein>
    <submittedName>
        <fullName evidence="2">Predicted protein</fullName>
    </submittedName>
</protein>
<evidence type="ECO:0000256" key="1">
    <source>
        <dbReference type="SAM" id="MobiDB-lite"/>
    </source>
</evidence>
<dbReference type="GeneID" id="8850231"/>
<sequence length="489" mass="55267">MVFNTSSTNSSSNNNNTSEQNNSNSNFTNPTFNVNTNEKQESLFNALTNLNNQFLKLNTNPTLNLPINFPTVSSTLVSENPLNSSATENTHGVESISVNRFPRFKVTTCKDNNGLSGILLNYYSIISMPEYKERSFEEWRWLYTLSSQGKLTFDPFRNQEIGSRNGTIKSDSFKSWKFNETNTKPAFSSFSFFNNSTPQINAGVMTISSSHFHTFDMQFSDLDIDIYEGDKLFGSIDTHRVLVSNQSKVLSNMITTKCKKRNEKYVLELNTSMFGDRLGKISGALLYTSIKSIVTSVNVHIDDFLQVFLIVDYYQSITIGRLSNTMTAALKSSESVARSFIKSFGTSYFNISQSENIQTLFTLFREAFRTLMVGTELENEHIFKMMSKDMFLDGLIHSECKEITTLLKVIDCWASSNLNFSAQDSTSQVYTFLDVIPNAQPLVMIGILSSSPSVYSFINNLSSDWKLKLINKYVLVLNNNSSKISHDEK</sequence>
<name>D2VEJ0_NAEGR</name>
<accession>D2VEJ0</accession>
<dbReference type="RefSeq" id="XP_002677549.1">
    <property type="nucleotide sequence ID" value="XM_002677503.1"/>
</dbReference>
<dbReference type="Proteomes" id="UP000006671">
    <property type="component" value="Unassembled WGS sequence"/>
</dbReference>
<keyword evidence="3" id="KW-1185">Reference proteome</keyword>
<dbReference type="KEGG" id="ngr:NAEGRDRAFT_48906"/>
<feature type="region of interest" description="Disordered" evidence="1">
    <location>
        <begin position="1"/>
        <end position="34"/>
    </location>
</feature>
<proteinExistence type="predicted"/>
<gene>
    <name evidence="2" type="ORF">NAEGRDRAFT_48906</name>
</gene>
<dbReference type="EMBL" id="GG738866">
    <property type="protein sequence ID" value="EFC44805.1"/>
    <property type="molecule type" value="Genomic_DNA"/>
</dbReference>
<evidence type="ECO:0000313" key="3">
    <source>
        <dbReference type="Proteomes" id="UP000006671"/>
    </source>
</evidence>
<dbReference type="AlphaFoldDB" id="D2VEJ0"/>
<organism evidence="3">
    <name type="scientific">Naegleria gruberi</name>
    <name type="common">Amoeba</name>
    <dbReference type="NCBI Taxonomy" id="5762"/>
    <lineage>
        <taxon>Eukaryota</taxon>
        <taxon>Discoba</taxon>
        <taxon>Heterolobosea</taxon>
        <taxon>Tetramitia</taxon>
        <taxon>Eutetramitia</taxon>
        <taxon>Vahlkampfiidae</taxon>
        <taxon>Naegleria</taxon>
    </lineage>
</organism>
<dbReference type="InParanoid" id="D2VEJ0"/>
<reference evidence="2 3" key="1">
    <citation type="journal article" date="2010" name="Cell">
        <title>The genome of Naegleria gruberi illuminates early eukaryotic versatility.</title>
        <authorList>
            <person name="Fritz-Laylin L.K."/>
            <person name="Prochnik S.E."/>
            <person name="Ginger M.L."/>
            <person name="Dacks J.B."/>
            <person name="Carpenter M.L."/>
            <person name="Field M.C."/>
            <person name="Kuo A."/>
            <person name="Paredez A."/>
            <person name="Chapman J."/>
            <person name="Pham J."/>
            <person name="Shu S."/>
            <person name="Neupane R."/>
            <person name="Cipriano M."/>
            <person name="Mancuso J."/>
            <person name="Tu H."/>
            <person name="Salamov A."/>
            <person name="Lindquist E."/>
            <person name="Shapiro H."/>
            <person name="Lucas S."/>
            <person name="Grigoriev I.V."/>
            <person name="Cande W.Z."/>
            <person name="Fulton C."/>
            <person name="Rokhsar D.S."/>
            <person name="Dawson S.C."/>
        </authorList>
    </citation>
    <scope>NUCLEOTIDE SEQUENCE [LARGE SCALE GENOMIC DNA]</scope>
    <source>
        <strain evidence="2 3">NEG-M</strain>
    </source>
</reference>
<dbReference type="VEuPathDB" id="AmoebaDB:NAEGRDRAFT_48906"/>